<evidence type="ECO:0000313" key="3">
    <source>
        <dbReference type="Proteomes" id="UP001458880"/>
    </source>
</evidence>
<gene>
    <name evidence="2" type="ORF">QE152_g25087</name>
</gene>
<feature type="region of interest" description="Disordered" evidence="1">
    <location>
        <begin position="1"/>
        <end position="41"/>
    </location>
</feature>
<comment type="caution">
    <text evidence="2">The sequence shown here is derived from an EMBL/GenBank/DDBJ whole genome shotgun (WGS) entry which is preliminary data.</text>
</comment>
<sequence>MVEPGKSVTAINEDSESEPEVDELLTNDDSNDEPVEEVEEEAEYFAPDWGNLANGSFVLVKIFGGSRKKTEYRYIGMVQGMNEDGNEIELQGLKSTDQERKLFVVVEGDEFTTEMSDIIALLPQPTTSEVNGKISYEFEKAIDIYEMK</sequence>
<dbReference type="Proteomes" id="UP001458880">
    <property type="component" value="Unassembled WGS sequence"/>
</dbReference>
<name>A0AAW1K221_POPJA</name>
<dbReference type="AlphaFoldDB" id="A0AAW1K221"/>
<evidence type="ECO:0000256" key="1">
    <source>
        <dbReference type="SAM" id="MobiDB-lite"/>
    </source>
</evidence>
<accession>A0AAW1K221</accession>
<keyword evidence="3" id="KW-1185">Reference proteome</keyword>
<reference evidence="2 3" key="1">
    <citation type="journal article" date="2024" name="BMC Genomics">
        <title>De novo assembly and annotation of Popillia japonica's genome with initial clues to its potential as an invasive pest.</title>
        <authorList>
            <person name="Cucini C."/>
            <person name="Boschi S."/>
            <person name="Funari R."/>
            <person name="Cardaioli E."/>
            <person name="Iannotti N."/>
            <person name="Marturano G."/>
            <person name="Paoli F."/>
            <person name="Bruttini M."/>
            <person name="Carapelli A."/>
            <person name="Frati F."/>
            <person name="Nardi F."/>
        </authorList>
    </citation>
    <scope>NUCLEOTIDE SEQUENCE [LARGE SCALE GENOMIC DNA]</scope>
    <source>
        <strain evidence="2">DMR45628</strain>
    </source>
</reference>
<dbReference type="EMBL" id="JASPKY010000269">
    <property type="protein sequence ID" value="KAK9712037.1"/>
    <property type="molecule type" value="Genomic_DNA"/>
</dbReference>
<proteinExistence type="predicted"/>
<organism evidence="2 3">
    <name type="scientific">Popillia japonica</name>
    <name type="common">Japanese beetle</name>
    <dbReference type="NCBI Taxonomy" id="7064"/>
    <lineage>
        <taxon>Eukaryota</taxon>
        <taxon>Metazoa</taxon>
        <taxon>Ecdysozoa</taxon>
        <taxon>Arthropoda</taxon>
        <taxon>Hexapoda</taxon>
        <taxon>Insecta</taxon>
        <taxon>Pterygota</taxon>
        <taxon>Neoptera</taxon>
        <taxon>Endopterygota</taxon>
        <taxon>Coleoptera</taxon>
        <taxon>Polyphaga</taxon>
        <taxon>Scarabaeiformia</taxon>
        <taxon>Scarabaeidae</taxon>
        <taxon>Rutelinae</taxon>
        <taxon>Popillia</taxon>
    </lineage>
</organism>
<protein>
    <submittedName>
        <fullName evidence="2">Uncharacterized protein</fullName>
    </submittedName>
</protein>
<feature type="compositionally biased region" description="Acidic residues" evidence="1">
    <location>
        <begin position="13"/>
        <end position="41"/>
    </location>
</feature>
<evidence type="ECO:0000313" key="2">
    <source>
        <dbReference type="EMBL" id="KAK9712037.1"/>
    </source>
</evidence>